<dbReference type="Proteomes" id="UP001163324">
    <property type="component" value="Chromosome 5"/>
</dbReference>
<accession>A0ACC0V1J3</accession>
<protein>
    <submittedName>
        <fullName evidence="1">Uncharacterized protein</fullName>
    </submittedName>
</protein>
<gene>
    <name evidence="1" type="ORF">N3K66_006101</name>
</gene>
<organism evidence="1 2">
    <name type="scientific">Trichothecium roseum</name>
    <dbReference type="NCBI Taxonomy" id="47278"/>
    <lineage>
        <taxon>Eukaryota</taxon>
        <taxon>Fungi</taxon>
        <taxon>Dikarya</taxon>
        <taxon>Ascomycota</taxon>
        <taxon>Pezizomycotina</taxon>
        <taxon>Sordariomycetes</taxon>
        <taxon>Hypocreomycetidae</taxon>
        <taxon>Hypocreales</taxon>
        <taxon>Hypocreales incertae sedis</taxon>
        <taxon>Trichothecium</taxon>
    </lineage>
</organism>
<evidence type="ECO:0000313" key="2">
    <source>
        <dbReference type="Proteomes" id="UP001163324"/>
    </source>
</evidence>
<evidence type="ECO:0000313" key="1">
    <source>
        <dbReference type="EMBL" id="KAI9899640.1"/>
    </source>
</evidence>
<proteinExistence type="predicted"/>
<dbReference type="EMBL" id="CM047944">
    <property type="protein sequence ID" value="KAI9899640.1"/>
    <property type="molecule type" value="Genomic_DNA"/>
</dbReference>
<reference evidence="1" key="1">
    <citation type="submission" date="2022-10" db="EMBL/GenBank/DDBJ databases">
        <title>Complete Genome of Trichothecium roseum strain YXFP-22015, a Plant Pathogen Isolated from Citrus.</title>
        <authorList>
            <person name="Wang Y."/>
            <person name="Zhu L."/>
        </authorList>
    </citation>
    <scope>NUCLEOTIDE SEQUENCE</scope>
    <source>
        <strain evidence="1">YXFP-22015</strain>
    </source>
</reference>
<name>A0ACC0V1J3_9HYPO</name>
<comment type="caution">
    <text evidence="1">The sequence shown here is derived from an EMBL/GenBank/DDBJ whole genome shotgun (WGS) entry which is preliminary data.</text>
</comment>
<keyword evidence="2" id="KW-1185">Reference proteome</keyword>
<sequence>MALVESASYSRSNSISNHQQTSWLTSNVPEAALESRDNDHRPRRLADVSLASGFDEFQVESLEALESFSNFNALSLTLSANIANNNNNCPYAQLPFDIPDTANPSSPSPEPPKARKSTSIGPFQRWMKSLHRRAAQRPSLLSNNGGFPANLLQSEDIDRISSSRKLGHRSSSSSCSSFGFITAVRSASASLASVSAVAQSKRKTRSRISRMDRSSRASLTLPRMSEDSCRLDRSPSIDVAAVSRALQRRRVLEEIINTEEGYIGDIRFLLNVYITILASLPTLPKSLRSSINRNLNDIVELHDEILGELHRAIPFSEYNQVDLPTPITTTITQSHTQSYAQAVGHRRWRSLDAVPEHSDDICWLQATPGMLADAQVGAEVAKIFGKRMNRFFVYEEYGAKYETMMRDIGSAARSMPAWDSYQKGLEALALTLDSAKTNDDRSRKSLTIGDLLVKPIQRVCKYPLLFAELLKYTPVCDCPNSHMEIDSTLARLREATAEINRATNDDQMKAILKKTWLLQDRLMFPGRKLDSAARSQIRSFGHVKLCGSLHICWQTKDSVNGKYLVCLLYRDVLLLADAGRVDPVYTILACINLNYASIEEVNNGREESKDSNLYTSLDLDLKSLGIVFGKPGTVVRRLSVQRAATVGPNSPLCQVVLRNTTSAREATRGLSTGLNINRSPSLMTTTARLPILSPPRTERARLEFLLADVWSRDILPFPGMSTRSRSEQLVRNASSSMMRKLSVASITGSFSRRSGSMSRQSRFDEDGNIGELANAVETHASESNEVRPQMKRAGTLLQAKGRRPPHDARVRAAPVAEAEASNPDGTVRRFHPVEIVGSCEELFRDLPGSSPLAQTVSTTSGPLPSSAQSVRPEKCLPWDAEKENQIDPGQEMSPHLILDKNGPLRADGRGHSLRRLFR</sequence>